<feature type="repeat" description="ANK" evidence="3">
    <location>
        <begin position="148"/>
        <end position="180"/>
    </location>
</feature>
<feature type="repeat" description="ANK" evidence="3">
    <location>
        <begin position="280"/>
        <end position="312"/>
    </location>
</feature>
<comment type="caution">
    <text evidence="5">The sequence shown here is derived from an EMBL/GenBank/DDBJ whole genome shotgun (WGS) entry which is preliminary data.</text>
</comment>
<keyword evidence="2 3" id="KW-0040">ANK repeat</keyword>
<evidence type="ECO:0000313" key="5">
    <source>
        <dbReference type="EMBL" id="KAK3237585.1"/>
    </source>
</evidence>
<feature type="repeat" description="ANK" evidence="3">
    <location>
        <begin position="214"/>
        <end position="246"/>
    </location>
</feature>
<dbReference type="Pfam" id="PF00023">
    <property type="entry name" value="Ank"/>
    <property type="match status" value="1"/>
</dbReference>
<feature type="region of interest" description="Disordered" evidence="4">
    <location>
        <begin position="49"/>
        <end position="89"/>
    </location>
</feature>
<dbReference type="PROSITE" id="PS50088">
    <property type="entry name" value="ANK_REPEAT"/>
    <property type="match status" value="6"/>
</dbReference>
<dbReference type="InterPro" id="IPR002110">
    <property type="entry name" value="Ankyrin_rpt"/>
</dbReference>
<keyword evidence="1" id="KW-0677">Repeat</keyword>
<dbReference type="InterPro" id="IPR036770">
    <property type="entry name" value="Ankyrin_rpt-contain_sf"/>
</dbReference>
<protein>
    <submittedName>
        <fullName evidence="5">Uncharacterized protein</fullName>
    </submittedName>
</protein>
<dbReference type="PANTHER" id="PTHR24198:SF165">
    <property type="entry name" value="ANKYRIN REPEAT-CONTAINING PROTEIN-RELATED"/>
    <property type="match status" value="1"/>
</dbReference>
<feature type="repeat" description="ANK" evidence="3">
    <location>
        <begin position="247"/>
        <end position="279"/>
    </location>
</feature>
<dbReference type="SUPFAM" id="SSF48403">
    <property type="entry name" value="Ankyrin repeat"/>
    <property type="match status" value="1"/>
</dbReference>
<dbReference type="Gene3D" id="1.25.40.20">
    <property type="entry name" value="Ankyrin repeat-containing domain"/>
    <property type="match status" value="3"/>
</dbReference>
<feature type="region of interest" description="Disordered" evidence="4">
    <location>
        <begin position="368"/>
        <end position="391"/>
    </location>
</feature>
<proteinExistence type="predicted"/>
<dbReference type="PROSITE" id="PS50297">
    <property type="entry name" value="ANK_REP_REGION"/>
    <property type="match status" value="6"/>
</dbReference>
<feature type="repeat" description="ANK" evidence="3">
    <location>
        <begin position="181"/>
        <end position="213"/>
    </location>
</feature>
<dbReference type="EMBL" id="LGRX02034518">
    <property type="protein sequence ID" value="KAK3237585.1"/>
    <property type="molecule type" value="Genomic_DNA"/>
</dbReference>
<sequence length="404" mass="43362">MDDDVDVDTFLPACWAQPFKYTCCPIVDTSSDEVTVFFSNLPDRDEEVSERWNKSTTETLNDVDKHGAVGEEDSERSDRNSTDRNSFYEAPDEIRISHQREITMCRSPEEYCESLKGKALLIAAKNGNVQKVVDLLQAGVPITSCDEAGATALHLAAENGRQEVAAVLMGAEAETNAVTKYGATPLYAAAFRGQSAIVQMLVQHQADLKLQTRSGATALHAAAQKGNTKVVQLLLSAGAGIAEVDQNMATPLHAAARRGFADVAKLLIYSGAATDARTASGMTPLHAAAERGHDEVVKVLLNHGSATDPVTKNGVTPLYTAAMNGHRMVVVTLLAAGANRDGMLPVADALDGLPIKVNDRFVQEKIPMSQGKEPQEALPETAATRVRKDEQTTMYAESGLWQLG</sequence>
<dbReference type="PRINTS" id="PR01415">
    <property type="entry name" value="ANKYRIN"/>
</dbReference>
<dbReference type="AlphaFoldDB" id="A0AAE0BKC4"/>
<organism evidence="5 6">
    <name type="scientific">Cymbomonas tetramitiformis</name>
    <dbReference type="NCBI Taxonomy" id="36881"/>
    <lineage>
        <taxon>Eukaryota</taxon>
        <taxon>Viridiplantae</taxon>
        <taxon>Chlorophyta</taxon>
        <taxon>Pyramimonadophyceae</taxon>
        <taxon>Pyramimonadales</taxon>
        <taxon>Pyramimonadaceae</taxon>
        <taxon>Cymbomonas</taxon>
    </lineage>
</organism>
<evidence type="ECO:0000256" key="3">
    <source>
        <dbReference type="PROSITE-ProRule" id="PRU00023"/>
    </source>
</evidence>
<dbReference type="Proteomes" id="UP001190700">
    <property type="component" value="Unassembled WGS sequence"/>
</dbReference>
<evidence type="ECO:0000313" key="6">
    <source>
        <dbReference type="Proteomes" id="UP001190700"/>
    </source>
</evidence>
<feature type="repeat" description="ANK" evidence="3">
    <location>
        <begin position="313"/>
        <end position="339"/>
    </location>
</feature>
<keyword evidence="6" id="KW-1185">Reference proteome</keyword>
<reference evidence="5 6" key="1">
    <citation type="journal article" date="2015" name="Genome Biol. Evol.">
        <title>Comparative Genomics of a Bacterivorous Green Alga Reveals Evolutionary Causalities and Consequences of Phago-Mixotrophic Mode of Nutrition.</title>
        <authorList>
            <person name="Burns J.A."/>
            <person name="Paasch A."/>
            <person name="Narechania A."/>
            <person name="Kim E."/>
        </authorList>
    </citation>
    <scope>NUCLEOTIDE SEQUENCE [LARGE SCALE GENOMIC DNA]</scope>
    <source>
        <strain evidence="5 6">PLY_AMNH</strain>
    </source>
</reference>
<gene>
    <name evidence="5" type="ORF">CYMTET_52351</name>
</gene>
<evidence type="ECO:0000256" key="2">
    <source>
        <dbReference type="ARBA" id="ARBA00023043"/>
    </source>
</evidence>
<dbReference type="Pfam" id="PF12796">
    <property type="entry name" value="Ank_2"/>
    <property type="match status" value="2"/>
</dbReference>
<evidence type="ECO:0000256" key="1">
    <source>
        <dbReference type="ARBA" id="ARBA00022737"/>
    </source>
</evidence>
<name>A0AAE0BKC4_9CHLO</name>
<dbReference type="PANTHER" id="PTHR24198">
    <property type="entry name" value="ANKYRIN REPEAT AND PROTEIN KINASE DOMAIN-CONTAINING PROTEIN"/>
    <property type="match status" value="1"/>
</dbReference>
<dbReference type="SMART" id="SM00248">
    <property type="entry name" value="ANK"/>
    <property type="match status" value="7"/>
</dbReference>
<evidence type="ECO:0000256" key="4">
    <source>
        <dbReference type="SAM" id="MobiDB-lite"/>
    </source>
</evidence>
<accession>A0AAE0BKC4</accession>